<protein>
    <submittedName>
        <fullName evidence="2">Uncharacterized protein</fullName>
    </submittedName>
</protein>
<proteinExistence type="predicted"/>
<dbReference type="EMBL" id="FNDG01000009">
    <property type="protein sequence ID" value="SDH95390.1"/>
    <property type="molecule type" value="Genomic_DNA"/>
</dbReference>
<feature type="transmembrane region" description="Helical" evidence="1">
    <location>
        <begin position="12"/>
        <end position="32"/>
    </location>
</feature>
<dbReference type="Proteomes" id="UP000198606">
    <property type="component" value="Unassembled WGS sequence"/>
</dbReference>
<evidence type="ECO:0000313" key="2">
    <source>
        <dbReference type="EMBL" id="SDH95390.1"/>
    </source>
</evidence>
<evidence type="ECO:0000313" key="3">
    <source>
        <dbReference type="Proteomes" id="UP000198606"/>
    </source>
</evidence>
<feature type="transmembrane region" description="Helical" evidence="1">
    <location>
        <begin position="98"/>
        <end position="119"/>
    </location>
</feature>
<reference evidence="2 3" key="1">
    <citation type="submission" date="2016-10" db="EMBL/GenBank/DDBJ databases">
        <authorList>
            <person name="de Groot N.N."/>
        </authorList>
    </citation>
    <scope>NUCLEOTIDE SEQUENCE [LARGE SCALE GENOMIC DNA]</scope>
    <source>
        <strain evidence="2 3">LMG 18387</strain>
    </source>
</reference>
<dbReference type="AlphaFoldDB" id="A0A1G8GM65"/>
<accession>A0A1G8GM65</accession>
<feature type="transmembrane region" description="Helical" evidence="1">
    <location>
        <begin position="71"/>
        <end position="92"/>
    </location>
</feature>
<dbReference type="RefSeq" id="WP_084306305.1">
    <property type="nucleotide sequence ID" value="NZ_FNDG01000009.1"/>
</dbReference>
<gene>
    <name evidence="2" type="ORF">SAMN05216588_109108</name>
</gene>
<feature type="transmembrane region" description="Helical" evidence="1">
    <location>
        <begin position="38"/>
        <end position="59"/>
    </location>
</feature>
<dbReference type="STRING" id="29435.SAMN05216588_109108"/>
<evidence type="ECO:0000256" key="1">
    <source>
        <dbReference type="SAM" id="Phobius"/>
    </source>
</evidence>
<keyword evidence="1" id="KW-0812">Transmembrane</keyword>
<sequence length="128" mass="14103">MPPSHASVAMTRYAVIGVVAAVLLNLLLRSFVKLGGVLATLVIAASVAALMALLFAWTQRRPPSRGERRRLVWLYGGMLALLYAGLLGMMTLQDEPSPMGVVIFALHYLSYPLLAQMLFSERIFKRMP</sequence>
<name>A0A1G8GM65_9GAMM</name>
<keyword evidence="1" id="KW-0472">Membrane</keyword>
<organism evidence="2 3">
    <name type="scientific">Phytopseudomonas flavescens</name>
    <dbReference type="NCBI Taxonomy" id="29435"/>
    <lineage>
        <taxon>Bacteria</taxon>
        <taxon>Pseudomonadati</taxon>
        <taxon>Pseudomonadota</taxon>
        <taxon>Gammaproteobacteria</taxon>
        <taxon>Pseudomonadales</taxon>
        <taxon>Pseudomonadaceae</taxon>
        <taxon>Phytopseudomonas</taxon>
    </lineage>
</organism>
<keyword evidence="1" id="KW-1133">Transmembrane helix</keyword>